<dbReference type="KEGG" id="stac:ABII15_28285"/>
<organism evidence="2">
    <name type="scientific">Streptomyces tabacisoli</name>
    <dbReference type="NCBI Taxonomy" id="3156398"/>
    <lineage>
        <taxon>Bacteria</taxon>
        <taxon>Bacillati</taxon>
        <taxon>Actinomycetota</taxon>
        <taxon>Actinomycetes</taxon>
        <taxon>Kitasatosporales</taxon>
        <taxon>Streptomycetaceae</taxon>
        <taxon>Streptomyces</taxon>
    </lineage>
</organism>
<dbReference type="EMBL" id="CP159534">
    <property type="protein sequence ID" value="XCJ73618.1"/>
    <property type="molecule type" value="Genomic_DNA"/>
</dbReference>
<name>A0AAU8IZF6_9ACTN</name>
<dbReference type="AlphaFoldDB" id="A0AAU8IZF6"/>
<reference evidence="2" key="1">
    <citation type="submission" date="2024-06" db="EMBL/GenBank/DDBJ databases">
        <title>Streptomyces sp. strain HUAS MG91 genome sequences.</title>
        <authorList>
            <person name="Mo P."/>
        </authorList>
    </citation>
    <scope>NUCLEOTIDE SEQUENCE</scope>
    <source>
        <strain evidence="2">HUAS MG91</strain>
    </source>
</reference>
<accession>A0AAU8IZF6</accession>
<feature type="region of interest" description="Disordered" evidence="1">
    <location>
        <begin position="216"/>
        <end position="245"/>
    </location>
</feature>
<proteinExistence type="predicted"/>
<sequence>MDTSFRAAGTADIPTAVSERLLFRVPPAFFELPVQEDPELVGEALIELAQDIYPTGDAPLWFQYASAQLPVVAEMIEEGVGYAGFCLLDLDGRHSTATVTATLLESVPDGRKATAASVAAELSGVATGAGEGTLVETVWLPAGEAAVRFTSEIMSLPAEITDSGRPEEVEIGKIAVFLPLRRHAEMALFELSTPCMQDWDLYSELFFSIVNTLEVNDPEPAADDRPPAPPPPLTEPESPVRDVFG</sequence>
<evidence type="ECO:0000256" key="1">
    <source>
        <dbReference type="SAM" id="MobiDB-lite"/>
    </source>
</evidence>
<gene>
    <name evidence="2" type="ORF">ABII15_28285</name>
</gene>
<evidence type="ECO:0000313" key="2">
    <source>
        <dbReference type="EMBL" id="XCJ73618.1"/>
    </source>
</evidence>
<dbReference type="RefSeq" id="WP_353945077.1">
    <property type="nucleotide sequence ID" value="NZ_CP159534.1"/>
</dbReference>
<protein>
    <submittedName>
        <fullName evidence="2">Uncharacterized protein</fullName>
    </submittedName>
</protein>